<dbReference type="Pfam" id="PF00496">
    <property type="entry name" value="SBP_bac_5"/>
    <property type="match status" value="1"/>
</dbReference>
<feature type="domain" description="Solute-binding protein family 5" evidence="6">
    <location>
        <begin position="76"/>
        <end position="437"/>
    </location>
</feature>
<dbReference type="PANTHER" id="PTHR30290">
    <property type="entry name" value="PERIPLASMIC BINDING COMPONENT OF ABC TRANSPORTER"/>
    <property type="match status" value="1"/>
</dbReference>
<comment type="caution">
    <text evidence="7">The sequence shown here is derived from an EMBL/GenBank/DDBJ whole genome shotgun (WGS) entry which is preliminary data.</text>
</comment>
<evidence type="ECO:0000256" key="2">
    <source>
        <dbReference type="ARBA" id="ARBA00005695"/>
    </source>
</evidence>
<evidence type="ECO:0000313" key="8">
    <source>
        <dbReference type="Proteomes" id="UP000035214"/>
    </source>
</evidence>
<dbReference type="GO" id="GO:0030313">
    <property type="term" value="C:cell envelope"/>
    <property type="evidence" value="ECO:0007669"/>
    <property type="project" value="UniProtKB-SubCell"/>
</dbReference>
<evidence type="ECO:0000259" key="6">
    <source>
        <dbReference type="Pfam" id="PF00496"/>
    </source>
</evidence>
<gene>
    <name evidence="7" type="ORF">B4077_3243</name>
</gene>
<feature type="chain" id="PRO_5039527993" description="Solute-binding protein family 5 domain-containing protein" evidence="5">
    <location>
        <begin position="20"/>
        <end position="524"/>
    </location>
</feature>
<evidence type="ECO:0000256" key="4">
    <source>
        <dbReference type="ARBA" id="ARBA00022729"/>
    </source>
</evidence>
<dbReference type="EMBL" id="LCYI01000062">
    <property type="protein sequence ID" value="KLA22297.1"/>
    <property type="molecule type" value="Genomic_DNA"/>
</dbReference>
<dbReference type="InterPro" id="IPR030678">
    <property type="entry name" value="Peptide/Ni-bd"/>
</dbReference>
<protein>
    <recommendedName>
        <fullName evidence="6">Solute-binding protein family 5 domain-containing protein</fullName>
    </recommendedName>
</protein>
<dbReference type="PROSITE" id="PS51257">
    <property type="entry name" value="PROKAR_LIPOPROTEIN"/>
    <property type="match status" value="1"/>
</dbReference>
<dbReference type="Gene3D" id="3.10.105.10">
    <property type="entry name" value="Dipeptide-binding Protein, Domain 3"/>
    <property type="match status" value="1"/>
</dbReference>
<dbReference type="PANTHER" id="PTHR30290:SF10">
    <property type="entry name" value="PERIPLASMIC OLIGOPEPTIDE-BINDING PROTEIN-RELATED"/>
    <property type="match status" value="1"/>
</dbReference>
<organism evidence="7 8">
    <name type="scientific">Bacillus cereus</name>
    <dbReference type="NCBI Taxonomy" id="1396"/>
    <lineage>
        <taxon>Bacteria</taxon>
        <taxon>Bacillati</taxon>
        <taxon>Bacillota</taxon>
        <taxon>Bacilli</taxon>
        <taxon>Bacillales</taxon>
        <taxon>Bacillaceae</taxon>
        <taxon>Bacillus</taxon>
        <taxon>Bacillus cereus group</taxon>
    </lineage>
</organism>
<name>A0A0G8EFM1_BACCE</name>
<dbReference type="AlphaFoldDB" id="A0A0G8EFM1"/>
<evidence type="ECO:0000256" key="1">
    <source>
        <dbReference type="ARBA" id="ARBA00004196"/>
    </source>
</evidence>
<dbReference type="InterPro" id="IPR000914">
    <property type="entry name" value="SBP_5_dom"/>
</dbReference>
<dbReference type="GO" id="GO:1904680">
    <property type="term" value="F:peptide transmembrane transporter activity"/>
    <property type="evidence" value="ECO:0007669"/>
    <property type="project" value="TreeGrafter"/>
</dbReference>
<dbReference type="InterPro" id="IPR039424">
    <property type="entry name" value="SBP_5"/>
</dbReference>
<reference evidence="7 8" key="1">
    <citation type="submission" date="2015-04" db="EMBL/GenBank/DDBJ databases">
        <title>Draft Genome Sequences of Eight Spore-Forming Food Isolates of Bacillus cereus Genome sequencing.</title>
        <authorList>
            <person name="Krawcyk A.O."/>
            <person name="de Jong A."/>
            <person name="Eijlander R.T."/>
            <person name="Berendsen E.M."/>
            <person name="Holsappel S."/>
            <person name="Wells-Bennik M."/>
            <person name="Kuipers O.P."/>
        </authorList>
    </citation>
    <scope>NUCLEOTIDE SEQUENCE [LARGE SCALE GENOMIC DNA]</scope>
    <source>
        <strain evidence="7 8">B4077</strain>
    </source>
</reference>
<evidence type="ECO:0000313" key="7">
    <source>
        <dbReference type="EMBL" id="KLA22297.1"/>
    </source>
</evidence>
<evidence type="ECO:0000256" key="3">
    <source>
        <dbReference type="ARBA" id="ARBA00022448"/>
    </source>
</evidence>
<keyword evidence="4 5" id="KW-0732">Signal</keyword>
<proteinExistence type="inferred from homology"/>
<sequence length="524" mass="58768">MNKKIITSLLTVLLVFVLAGCSEGSKVTTKENKDTIQVALTSDSGADKLDAASYDGSMPLYTAVYDPLVEYGENGEIKPALAKSWEVSEDGKTYTFHLRNDVKFSDGSNLNADALLFSINRWKGKKEHAWLKTAATLERAEKIDDYTVKMTFSEPSVLIFNELTAARPLRVMSPNSVEPAGDPNGKFVKAIGSGALKIDSHKKGKETVLTPNKHYWKYNLKNKKIIWKVIPDAQTRSLALQEGSVQIAGGEMSKISYQALNVFKDNNAYKVETKPGTMSYFLAINNQKEALQDVKVRQALNYAINKEHLADKVLDKNGLPAKGLFARTVPFVTESNNSGYTYNLDRAKQLLKEAGYGENGKVLKLKLAFQTEEFPEWKQISETIQSNLKEAGVEILLNSMESTSYYNNLWKKRDYDLLIYRTYADSLNPQGFLDSLFVVKSDGKGVAYTDENLSNYIIEAGKAMTNDERQAAYDKVFSYMNTNAVTVPLFYPNDIFVHRADTKGFTWGPIIDDPVIWNNLERIE</sequence>
<dbReference type="GO" id="GO:0042597">
    <property type="term" value="C:periplasmic space"/>
    <property type="evidence" value="ECO:0007669"/>
    <property type="project" value="UniProtKB-ARBA"/>
</dbReference>
<dbReference type="Proteomes" id="UP000035214">
    <property type="component" value="Unassembled WGS sequence"/>
</dbReference>
<comment type="similarity">
    <text evidence="2">Belongs to the bacterial solute-binding protein 5 family.</text>
</comment>
<comment type="subcellular location">
    <subcellularLocation>
        <location evidence="1">Cell envelope</location>
    </subcellularLocation>
</comment>
<dbReference type="SUPFAM" id="SSF53850">
    <property type="entry name" value="Periplasmic binding protein-like II"/>
    <property type="match status" value="1"/>
</dbReference>
<evidence type="ECO:0000256" key="5">
    <source>
        <dbReference type="SAM" id="SignalP"/>
    </source>
</evidence>
<keyword evidence="3" id="KW-0813">Transport</keyword>
<dbReference type="PIRSF" id="PIRSF002741">
    <property type="entry name" value="MppA"/>
    <property type="match status" value="1"/>
</dbReference>
<feature type="signal peptide" evidence="5">
    <location>
        <begin position="1"/>
        <end position="19"/>
    </location>
</feature>
<dbReference type="Gene3D" id="3.40.190.10">
    <property type="entry name" value="Periplasmic binding protein-like II"/>
    <property type="match status" value="1"/>
</dbReference>
<dbReference type="RefSeq" id="WP_046956885.1">
    <property type="nucleotide sequence ID" value="NZ_LCYI01000062.1"/>
</dbReference>
<accession>A0A0G8EFM1</accession>
<dbReference type="GO" id="GO:0015833">
    <property type="term" value="P:peptide transport"/>
    <property type="evidence" value="ECO:0007669"/>
    <property type="project" value="TreeGrafter"/>
</dbReference>
<dbReference type="PATRIC" id="fig|1396.428.peg.2602"/>
<dbReference type="GO" id="GO:0043190">
    <property type="term" value="C:ATP-binding cassette (ABC) transporter complex"/>
    <property type="evidence" value="ECO:0007669"/>
    <property type="project" value="InterPro"/>
</dbReference>